<evidence type="ECO:0000256" key="1">
    <source>
        <dbReference type="SAM" id="MobiDB-lite"/>
    </source>
</evidence>
<feature type="region of interest" description="Disordered" evidence="1">
    <location>
        <begin position="77"/>
        <end position="121"/>
    </location>
</feature>
<dbReference type="GeneID" id="59332075"/>
<protein>
    <submittedName>
        <fullName evidence="3">Uncharacterized protein</fullName>
    </submittedName>
</protein>
<evidence type="ECO:0000313" key="4">
    <source>
        <dbReference type="Proteomes" id="UP000593566"/>
    </source>
</evidence>
<sequence length="121" mass="13138">MSSFIFLLLWTVVQCLCAATAPSPSYTTFQDQSSPPSPTLNARNSPICVRVAQNPDWAGAIDAKHCADAIGRLWDRTLPQPNSSQMLHPARHGKSPKDQSTVSSMISFGKPRPSSNERDGV</sequence>
<comment type="caution">
    <text evidence="3">The sequence shown here is derived from an EMBL/GenBank/DDBJ whole genome shotgun (WGS) entry which is preliminary data.</text>
</comment>
<name>A0A8H6CAE7_9LECA</name>
<evidence type="ECO:0000256" key="2">
    <source>
        <dbReference type="SAM" id="SignalP"/>
    </source>
</evidence>
<accession>A0A8H6CAE7</accession>
<dbReference type="Proteomes" id="UP000593566">
    <property type="component" value="Unassembled WGS sequence"/>
</dbReference>
<evidence type="ECO:0000313" key="3">
    <source>
        <dbReference type="EMBL" id="KAF6219839.1"/>
    </source>
</evidence>
<dbReference type="RefSeq" id="XP_037149274.1">
    <property type="nucleotide sequence ID" value="XM_037294586.1"/>
</dbReference>
<keyword evidence="2" id="KW-0732">Signal</keyword>
<dbReference type="EMBL" id="JACCJB010000018">
    <property type="protein sequence ID" value="KAF6219839.1"/>
    <property type="molecule type" value="Genomic_DNA"/>
</dbReference>
<organism evidence="3 4">
    <name type="scientific">Letharia lupina</name>
    <dbReference type="NCBI Taxonomy" id="560253"/>
    <lineage>
        <taxon>Eukaryota</taxon>
        <taxon>Fungi</taxon>
        <taxon>Dikarya</taxon>
        <taxon>Ascomycota</taxon>
        <taxon>Pezizomycotina</taxon>
        <taxon>Lecanoromycetes</taxon>
        <taxon>OSLEUM clade</taxon>
        <taxon>Lecanoromycetidae</taxon>
        <taxon>Lecanorales</taxon>
        <taxon>Lecanorineae</taxon>
        <taxon>Parmeliaceae</taxon>
        <taxon>Letharia</taxon>
    </lineage>
</organism>
<feature type="signal peptide" evidence="2">
    <location>
        <begin position="1"/>
        <end position="15"/>
    </location>
</feature>
<proteinExistence type="predicted"/>
<feature type="chain" id="PRO_5034695176" evidence="2">
    <location>
        <begin position="16"/>
        <end position="121"/>
    </location>
</feature>
<keyword evidence="4" id="KW-1185">Reference proteome</keyword>
<reference evidence="3 4" key="1">
    <citation type="journal article" date="2020" name="Genomics">
        <title>Complete, high-quality genomes from long-read metagenomic sequencing of two wolf lichen thalli reveals enigmatic genome architecture.</title>
        <authorList>
            <person name="McKenzie S.K."/>
            <person name="Walston R.F."/>
            <person name="Allen J.L."/>
        </authorList>
    </citation>
    <scope>NUCLEOTIDE SEQUENCE [LARGE SCALE GENOMIC DNA]</scope>
    <source>
        <strain evidence="3">WasteWater1</strain>
    </source>
</reference>
<feature type="region of interest" description="Disordered" evidence="1">
    <location>
        <begin position="24"/>
        <end position="43"/>
    </location>
</feature>
<dbReference type="AlphaFoldDB" id="A0A8H6CAE7"/>
<gene>
    <name evidence="3" type="ORF">HO133_003664</name>
</gene>